<reference evidence="2 3" key="1">
    <citation type="journal article" date="2016" name="Genome Biol. Evol.">
        <title>Divergent and convergent evolution of fungal pathogenicity.</title>
        <authorList>
            <person name="Shang Y."/>
            <person name="Xiao G."/>
            <person name="Zheng P."/>
            <person name="Cen K."/>
            <person name="Zhan S."/>
            <person name="Wang C."/>
        </authorList>
    </citation>
    <scope>NUCLEOTIDE SEQUENCE [LARGE SCALE GENOMIC DNA]</scope>
    <source>
        <strain evidence="2 3">RCEF 2490</strain>
    </source>
</reference>
<proteinExistence type="inferred from homology"/>
<dbReference type="InterPro" id="IPR029044">
    <property type="entry name" value="Nucleotide-diphossugar_trans"/>
</dbReference>
<dbReference type="EMBL" id="AZGY01000003">
    <property type="protein sequence ID" value="KZZ99654.1"/>
    <property type="molecule type" value="Genomic_DNA"/>
</dbReference>
<dbReference type="SUPFAM" id="SSF53448">
    <property type="entry name" value="Nucleotide-diphospho-sugar transferases"/>
    <property type="match status" value="1"/>
</dbReference>
<evidence type="ECO:0000313" key="3">
    <source>
        <dbReference type="Proteomes" id="UP000078544"/>
    </source>
</evidence>
<dbReference type="Pfam" id="PF04488">
    <property type="entry name" value="Gly_transf_sug"/>
    <property type="match status" value="1"/>
</dbReference>
<dbReference type="GO" id="GO:0006487">
    <property type="term" value="P:protein N-linked glycosylation"/>
    <property type="evidence" value="ECO:0007669"/>
    <property type="project" value="TreeGrafter"/>
</dbReference>
<dbReference type="Proteomes" id="UP000078544">
    <property type="component" value="Unassembled WGS sequence"/>
</dbReference>
<keyword evidence="3" id="KW-1185">Reference proteome</keyword>
<dbReference type="PANTHER" id="PTHR31834:SF10">
    <property type="entry name" value="TRANSFERASE, PUTATIVE (AFU_ORTHOLOGUE AFUA_8G02040)-RELATED"/>
    <property type="match status" value="1"/>
</dbReference>
<dbReference type="AlphaFoldDB" id="A0A168FAE7"/>
<dbReference type="GO" id="GO:0000136">
    <property type="term" value="C:mannan polymerase complex"/>
    <property type="evidence" value="ECO:0007669"/>
    <property type="project" value="TreeGrafter"/>
</dbReference>
<dbReference type="InterPro" id="IPR007577">
    <property type="entry name" value="GlycoTrfase_DXD_sugar-bd_CS"/>
</dbReference>
<evidence type="ECO:0000256" key="1">
    <source>
        <dbReference type="ARBA" id="ARBA00009003"/>
    </source>
</evidence>
<keyword evidence="2" id="KW-0808">Transferase</keyword>
<sequence>MLVSPRFLRVRPRMLALGAVVFCVIAWLLLSHSTRKPRSLSEEDIQQQFPLAWHHIQMSGKSGGAWYLPPSWMGNRPDPDNIIDAVKIASEAAALAQHRRIPFSNIPLIIHQKWNDNELTKLHGNLLHYVEKWLTQSISSNDTLREMAYFWWNDSGVAMLVNEKENQFLEDYQTLFSRVERVDIFRILVCKWFGGIYGDIDTEPLKHPVDWIKQHDISKWTDDETGNSFGEPSAAKHPTNETYEIRPVNLLWGIEADTDPGTDQYWRMGYNYPVQLTNWAMASARQHPVLYRFMDRLQDKLDAEKLERLNTPSGLPVKEHDPLTRTGPAAVTHTTMLWLEKQVGLRWNALTGLRDGGRAKLASDVLILPITGFSPGRGRFGNMGSKPYTDSDARLAHHAMGSWHKFDATVEYGKLCRTLFGMCKDWSKMPS</sequence>
<dbReference type="InterPro" id="IPR039367">
    <property type="entry name" value="Och1-like"/>
</dbReference>
<dbReference type="Gene3D" id="3.90.550.20">
    <property type="match status" value="1"/>
</dbReference>
<evidence type="ECO:0000313" key="2">
    <source>
        <dbReference type="EMBL" id="KZZ99654.1"/>
    </source>
</evidence>
<protein>
    <submittedName>
        <fullName evidence="2">Glycosyl transferase</fullName>
    </submittedName>
</protein>
<comment type="caution">
    <text evidence="2">The sequence shown here is derived from an EMBL/GenBank/DDBJ whole genome shotgun (WGS) entry which is preliminary data.</text>
</comment>
<dbReference type="OrthoDB" id="1577640at2759"/>
<dbReference type="PANTHER" id="PTHR31834">
    <property type="entry name" value="INITIATION-SPECIFIC ALPHA-1,6-MANNOSYLTRANSFERASE"/>
    <property type="match status" value="1"/>
</dbReference>
<organism evidence="2 3">
    <name type="scientific">Moelleriella libera RCEF 2490</name>
    <dbReference type="NCBI Taxonomy" id="1081109"/>
    <lineage>
        <taxon>Eukaryota</taxon>
        <taxon>Fungi</taxon>
        <taxon>Dikarya</taxon>
        <taxon>Ascomycota</taxon>
        <taxon>Pezizomycotina</taxon>
        <taxon>Sordariomycetes</taxon>
        <taxon>Hypocreomycetidae</taxon>
        <taxon>Hypocreales</taxon>
        <taxon>Clavicipitaceae</taxon>
        <taxon>Moelleriella</taxon>
    </lineage>
</organism>
<accession>A0A168FAE7</accession>
<name>A0A168FAE7_9HYPO</name>
<dbReference type="GO" id="GO:0000009">
    <property type="term" value="F:alpha-1,6-mannosyltransferase activity"/>
    <property type="evidence" value="ECO:0007669"/>
    <property type="project" value="InterPro"/>
</dbReference>
<comment type="similarity">
    <text evidence="1">Belongs to the glycosyltransferase 32 family.</text>
</comment>
<dbReference type="STRING" id="1081109.A0A168FAE7"/>
<gene>
    <name evidence="2" type="ORF">AAL_02226</name>
</gene>